<evidence type="ECO:0000313" key="3">
    <source>
        <dbReference type="EMBL" id="TCZ69875.1"/>
    </source>
</evidence>
<dbReference type="SUPFAM" id="SSF55781">
    <property type="entry name" value="GAF domain-like"/>
    <property type="match status" value="1"/>
</dbReference>
<sequence>MYLVRMSEHLPEEDRLRALERLDLLDTPPEADFNDLVSLASDLCGAPISLLTLLDRDRQWFKAAKGIGIRETERSLAFCDKALLQDDIFVVSDAQTDPRFADNPFVTGDPNIRFYAGALVHSPEGQKLGTLCIIDTRPRELSWREANILGKLARQATQLIEVRSRRQELEAARSREEALRARTDELQFQFQRLAHLSQLQNENLGAFFQNALDPLKTGRFTKKEIAEINEKAAAHREQVDAYNEALALLAAYRRQAGPMPAEAIRLLDFVQDVFPALMPLVKASGNRVQPYIPADLELRQNRAAVHLIFKATLGLLLGAVSKADISLVAKSRPDGVAFSISIPEHNLVEALQRYLPDAPQLGSEALTGRSFHVEVALLKDLIFEMGGNKDVHPLGNRGTGIELFLPHAF</sequence>
<proteinExistence type="predicted"/>
<dbReference type="Proteomes" id="UP000295164">
    <property type="component" value="Unassembled WGS sequence"/>
</dbReference>
<keyword evidence="4" id="KW-1185">Reference proteome</keyword>
<feature type="coiled-coil region" evidence="1">
    <location>
        <begin position="152"/>
        <end position="182"/>
    </location>
</feature>
<dbReference type="AlphaFoldDB" id="A0A4R4E2P8"/>
<accession>A0A4R4E2P8</accession>
<gene>
    <name evidence="3" type="ORF">E0486_11605</name>
</gene>
<dbReference type="PANTHER" id="PTHR43102:SF2">
    <property type="entry name" value="GAF DOMAIN-CONTAINING PROTEIN"/>
    <property type="match status" value="1"/>
</dbReference>
<keyword evidence="1" id="KW-0175">Coiled coil</keyword>
<dbReference type="EMBL" id="SKFH01000018">
    <property type="protein sequence ID" value="TCZ69875.1"/>
    <property type="molecule type" value="Genomic_DNA"/>
</dbReference>
<evidence type="ECO:0000313" key="4">
    <source>
        <dbReference type="Proteomes" id="UP000295164"/>
    </source>
</evidence>
<reference evidence="3 4" key="1">
    <citation type="submission" date="2019-03" db="EMBL/GenBank/DDBJ databases">
        <authorList>
            <person name="Kim M.K.M."/>
        </authorList>
    </citation>
    <scope>NUCLEOTIDE SEQUENCE [LARGE SCALE GENOMIC DNA]</scope>
    <source>
        <strain evidence="3 4">17J68-15</strain>
    </source>
</reference>
<protein>
    <submittedName>
        <fullName evidence="3">GAF domain-containing protein</fullName>
    </submittedName>
</protein>
<dbReference type="Pfam" id="PF01590">
    <property type="entry name" value="GAF"/>
    <property type="match status" value="1"/>
</dbReference>
<organism evidence="3 4">
    <name type="scientific">Flaviaesturariibacter aridisoli</name>
    <dbReference type="NCBI Taxonomy" id="2545761"/>
    <lineage>
        <taxon>Bacteria</taxon>
        <taxon>Pseudomonadati</taxon>
        <taxon>Bacteroidota</taxon>
        <taxon>Chitinophagia</taxon>
        <taxon>Chitinophagales</taxon>
        <taxon>Chitinophagaceae</taxon>
        <taxon>Flaviaestuariibacter</taxon>
    </lineage>
</organism>
<dbReference type="Gene3D" id="3.30.450.40">
    <property type="match status" value="1"/>
</dbReference>
<comment type="caution">
    <text evidence="3">The sequence shown here is derived from an EMBL/GenBank/DDBJ whole genome shotgun (WGS) entry which is preliminary data.</text>
</comment>
<name>A0A4R4E2P8_9BACT</name>
<evidence type="ECO:0000259" key="2">
    <source>
        <dbReference type="SMART" id="SM00065"/>
    </source>
</evidence>
<dbReference type="InterPro" id="IPR003018">
    <property type="entry name" value="GAF"/>
</dbReference>
<feature type="domain" description="GAF" evidence="2">
    <location>
        <begin position="28"/>
        <end position="170"/>
    </location>
</feature>
<dbReference type="InterPro" id="IPR029016">
    <property type="entry name" value="GAF-like_dom_sf"/>
</dbReference>
<dbReference type="PANTHER" id="PTHR43102">
    <property type="entry name" value="SLR1143 PROTEIN"/>
    <property type="match status" value="1"/>
</dbReference>
<dbReference type="SMART" id="SM00065">
    <property type="entry name" value="GAF"/>
    <property type="match status" value="1"/>
</dbReference>
<dbReference type="OrthoDB" id="9811889at2"/>
<evidence type="ECO:0000256" key="1">
    <source>
        <dbReference type="SAM" id="Coils"/>
    </source>
</evidence>